<keyword evidence="1" id="KW-0547">Nucleotide-binding</keyword>
<dbReference type="InterPro" id="IPR001650">
    <property type="entry name" value="Helicase_C-like"/>
</dbReference>
<keyword evidence="1" id="KW-0067">ATP-binding</keyword>
<keyword evidence="1" id="KW-0347">Helicase</keyword>
<dbReference type="Proteomes" id="UP000249464">
    <property type="component" value="Unassembled WGS sequence"/>
</dbReference>
<dbReference type="SUPFAM" id="SSF52540">
    <property type="entry name" value="P-loop containing nucleoside triphosphate hydrolases"/>
    <property type="match status" value="1"/>
</dbReference>
<dbReference type="GO" id="GO:0005759">
    <property type="term" value="C:mitochondrial matrix"/>
    <property type="evidence" value="ECO:0007669"/>
    <property type="project" value="TreeGrafter"/>
</dbReference>
<dbReference type="InterPro" id="IPR027417">
    <property type="entry name" value="P-loop_NTPase"/>
</dbReference>
<organism evidence="4 5">
    <name type="scientific">Microbotryum silenes-dioicae</name>
    <dbReference type="NCBI Taxonomy" id="796604"/>
    <lineage>
        <taxon>Eukaryota</taxon>
        <taxon>Fungi</taxon>
        <taxon>Dikarya</taxon>
        <taxon>Basidiomycota</taxon>
        <taxon>Pucciniomycotina</taxon>
        <taxon>Microbotryomycetes</taxon>
        <taxon>Microbotryales</taxon>
        <taxon>Microbotryaceae</taxon>
        <taxon>Microbotryum</taxon>
    </lineage>
</organism>
<dbReference type="PROSITE" id="PS51192">
    <property type="entry name" value="HELICASE_ATP_BIND_1"/>
    <property type="match status" value="1"/>
</dbReference>
<evidence type="ECO:0000256" key="1">
    <source>
        <dbReference type="ARBA" id="ARBA00022806"/>
    </source>
</evidence>
<evidence type="ECO:0000313" key="5">
    <source>
        <dbReference type="Proteomes" id="UP000249464"/>
    </source>
</evidence>
<gene>
    <name evidence="4" type="primary">BQ5605_C021g09233</name>
    <name evidence="4" type="ORF">BQ5605_C021G09233</name>
</gene>
<dbReference type="GO" id="GO:0036121">
    <property type="term" value="F:double-stranded DNA helicase activity"/>
    <property type="evidence" value="ECO:0007669"/>
    <property type="project" value="TreeGrafter"/>
</dbReference>
<dbReference type="InterPro" id="IPR014001">
    <property type="entry name" value="Helicase_ATP-bd"/>
</dbReference>
<evidence type="ECO:0000259" key="3">
    <source>
        <dbReference type="PROSITE" id="PS51192"/>
    </source>
</evidence>
<sequence>MKAVNIFPSWMRQLNCVGTRIRPTGTTRIGLSGQRVPLPPLYFINRLRMDTRRPISTSYAFGSTFKSSAELLVAKWLSSLANLDSQPVVPHVTINDSARPLSAPNHDDSVTDRNTSRIDGDGSSSPLLKLRPYQIDCINSVLDILENTDLTRLAISSPTGSGKTVMFTALIPRLSPRIFSDQSPRVLEARRVLIVVGAVHLVHQTAQTVKRFLPDASVEIEQGEFHASGSADVTIASCQSLEKRLDSYVPSIFKALIIDEAHHSVAETYLKIARHFDPRLVRLGKASDRLPEQNIVEPYVFEHSTKDCKRPLPRHLGPTPFTMSPNGEPCVPIVGVSATLMRADKVSVGKVFEKILSEMRFTTVKLGEGLDLKSVRRKGKNGDFVLKALAEVVDRKTVNEIVVAVYKNKIQGLYTSTVVYACNIQHMKSLEVEFQAQGVFARAVDGTTSKVEIKGVLDLFRAGEIHVLINCNLFIEGVDLPCIDSIMAVHPTYSWPRWLQMLGRGMRLSPETNKTHCHVFEFVGNATDGLACSPNLFDVKYNVLNAGKLQATFKDIRKRELTTYWHARTDRSARDGEKMAPPPLEFMSPIQAQDIVPHLEHDVFASAPEYLAASSPDDPSGHLDVWRNTPNAWVGLGNKAYVLVVGSKRHIKVEGHVSEDGRLWKATGYEHEDGKHDDANEYGDYFSESITLGKAQDLASLIKEMDQLVSNDPDWRPDFSLNRNTQWRSEDPTEAQCNYLEILLMLLQNCSKPSTKGRVSSLWVPGRESETAELAMEELTRGEIADTITRVKWGGKECWTALQKRYGNC</sequence>
<reference evidence="4 5" key="1">
    <citation type="submission" date="2016-11" db="EMBL/GenBank/DDBJ databases">
        <authorList>
            <person name="Jaros S."/>
            <person name="Januszkiewicz K."/>
            <person name="Wedrychowicz H."/>
        </authorList>
    </citation>
    <scope>NUCLEOTIDE SEQUENCE [LARGE SCALE GENOMIC DNA]</scope>
</reference>
<feature type="region of interest" description="Disordered" evidence="2">
    <location>
        <begin position="95"/>
        <end position="123"/>
    </location>
</feature>
<proteinExistence type="predicted"/>
<dbReference type="Pfam" id="PF04851">
    <property type="entry name" value="ResIII"/>
    <property type="match status" value="1"/>
</dbReference>
<dbReference type="GO" id="GO:0070125">
    <property type="term" value="P:mitochondrial translational elongation"/>
    <property type="evidence" value="ECO:0007669"/>
    <property type="project" value="TreeGrafter"/>
</dbReference>
<dbReference type="SMART" id="SM00487">
    <property type="entry name" value="DEXDc"/>
    <property type="match status" value="1"/>
</dbReference>
<dbReference type="AlphaFoldDB" id="A0A2X0MK40"/>
<dbReference type="InterPro" id="IPR006935">
    <property type="entry name" value="Helicase/UvrB_N"/>
</dbReference>
<dbReference type="GO" id="GO:0016787">
    <property type="term" value="F:hydrolase activity"/>
    <property type="evidence" value="ECO:0007669"/>
    <property type="project" value="InterPro"/>
</dbReference>
<dbReference type="Pfam" id="PF00271">
    <property type="entry name" value="Helicase_C"/>
    <property type="match status" value="1"/>
</dbReference>
<dbReference type="GO" id="GO:0061749">
    <property type="term" value="F:forked DNA-dependent helicase activity"/>
    <property type="evidence" value="ECO:0007669"/>
    <property type="project" value="TreeGrafter"/>
</dbReference>
<dbReference type="PANTHER" id="PTHR47396">
    <property type="entry name" value="TYPE I RESTRICTION ENZYME ECOKI R PROTEIN"/>
    <property type="match status" value="1"/>
</dbReference>
<dbReference type="InterPro" id="IPR050742">
    <property type="entry name" value="Helicase_Restrict-Modif_Enz"/>
</dbReference>
<accession>A0A2X0MK40</accession>
<dbReference type="GO" id="GO:0032042">
    <property type="term" value="P:mitochondrial DNA metabolic process"/>
    <property type="evidence" value="ECO:0007669"/>
    <property type="project" value="TreeGrafter"/>
</dbReference>
<dbReference type="GO" id="GO:0000403">
    <property type="term" value="F:Y-form DNA binding"/>
    <property type="evidence" value="ECO:0007669"/>
    <property type="project" value="TreeGrafter"/>
</dbReference>
<name>A0A2X0MK40_9BASI</name>
<evidence type="ECO:0000256" key="2">
    <source>
        <dbReference type="SAM" id="MobiDB-lite"/>
    </source>
</evidence>
<keyword evidence="1" id="KW-0378">Hydrolase</keyword>
<dbReference type="SMART" id="SM00490">
    <property type="entry name" value="HELICc"/>
    <property type="match status" value="1"/>
</dbReference>
<keyword evidence="5" id="KW-1185">Reference proteome</keyword>
<dbReference type="STRING" id="796604.A0A2X0MK40"/>
<dbReference type="EMBL" id="FQNC01000083">
    <property type="protein sequence ID" value="SGZ19932.1"/>
    <property type="molecule type" value="Genomic_DNA"/>
</dbReference>
<dbReference type="Gene3D" id="3.40.50.300">
    <property type="entry name" value="P-loop containing nucleotide triphosphate hydrolases"/>
    <property type="match status" value="2"/>
</dbReference>
<evidence type="ECO:0000313" key="4">
    <source>
        <dbReference type="EMBL" id="SGZ19932.1"/>
    </source>
</evidence>
<dbReference type="PANTHER" id="PTHR47396:SF1">
    <property type="entry name" value="ATP-DEPENDENT HELICASE IRC3-RELATED"/>
    <property type="match status" value="1"/>
</dbReference>
<dbReference type="GO" id="GO:0005524">
    <property type="term" value="F:ATP binding"/>
    <property type="evidence" value="ECO:0007669"/>
    <property type="project" value="InterPro"/>
</dbReference>
<feature type="compositionally biased region" description="Basic and acidic residues" evidence="2">
    <location>
        <begin position="105"/>
        <end position="120"/>
    </location>
</feature>
<feature type="domain" description="Helicase ATP-binding" evidence="3">
    <location>
        <begin position="144"/>
        <end position="358"/>
    </location>
</feature>
<protein>
    <submittedName>
        <fullName evidence="4">BQ5605_C021g09233 protein</fullName>
    </submittedName>
</protein>